<dbReference type="PRINTS" id="PR00313">
    <property type="entry name" value="CABNDNGRPT"/>
</dbReference>
<evidence type="ECO:0000313" key="4">
    <source>
        <dbReference type="EMBL" id="RAH99955.1"/>
    </source>
</evidence>
<proteinExistence type="predicted"/>
<dbReference type="InterPro" id="IPR050557">
    <property type="entry name" value="RTX_toxin/Mannuronan_C5-epim"/>
</dbReference>
<evidence type="ECO:0000256" key="3">
    <source>
        <dbReference type="SAM" id="MobiDB-lite"/>
    </source>
</evidence>
<sequence length="354" mass="36256">MAIRLGTSIADKLVGTPLADYIRGYAGDDTLVGDDAGGAGNDIIVGDEGNDIIYGGVEEGADTGNDVMMGGDGDDSIFSYGGRDYIDGGDELLGGDGDFALIDRSDASSALTVYGTGFGGLIPAARFSPSSAAVMSDGTIFTDIERLELIATDYSDRLYLANNFGLDETEIHAGAGGDVVQTGSSVDKVWGEDGNDYIGLGAGDDTAYGGVMNDTVDGGAGDDVVRGGDGNDSLLGGDDNDELFGGDGNDIVSGGDGDDELHGGADQDTYIGGEGADSFYLAYGTIDFDLIADYEPGEDTIIVSFVGIEEEDVLIDVLNPATGLVSVAVDGMESEYFFADGITSSAEIETQFLV</sequence>
<dbReference type="EMBL" id="QHHQ01000004">
    <property type="protein sequence ID" value="RAH99955.1"/>
    <property type="molecule type" value="Genomic_DNA"/>
</dbReference>
<dbReference type="Proteomes" id="UP000249590">
    <property type="component" value="Unassembled WGS sequence"/>
</dbReference>
<comment type="subcellular location">
    <subcellularLocation>
        <location evidence="1">Secreted</location>
    </subcellularLocation>
</comment>
<dbReference type="Gene3D" id="2.150.10.10">
    <property type="entry name" value="Serralysin-like metalloprotease, C-terminal"/>
    <property type="match status" value="3"/>
</dbReference>
<dbReference type="GO" id="GO:0005509">
    <property type="term" value="F:calcium ion binding"/>
    <property type="evidence" value="ECO:0007669"/>
    <property type="project" value="InterPro"/>
</dbReference>
<name>A0A8B2NKE0_9HYPH</name>
<gene>
    <name evidence="4" type="ORF">DLJ53_19655</name>
</gene>
<reference evidence="4 5" key="1">
    <citation type="submission" date="2018-05" db="EMBL/GenBank/DDBJ databases">
        <title>Acuticoccus sediminis sp. nov., isolated from deep-sea sediment of Indian Ocean.</title>
        <authorList>
            <person name="Liu X."/>
            <person name="Lai Q."/>
            <person name="Du Y."/>
            <person name="Sun F."/>
            <person name="Zhang X."/>
            <person name="Wang S."/>
            <person name="Shao Z."/>
        </authorList>
    </citation>
    <scope>NUCLEOTIDE SEQUENCE [LARGE SCALE GENOMIC DNA]</scope>
    <source>
        <strain evidence="4 5">PTG4-2</strain>
    </source>
</reference>
<keyword evidence="5" id="KW-1185">Reference proteome</keyword>
<evidence type="ECO:0000313" key="5">
    <source>
        <dbReference type="Proteomes" id="UP000249590"/>
    </source>
</evidence>
<evidence type="ECO:0000256" key="1">
    <source>
        <dbReference type="ARBA" id="ARBA00004613"/>
    </source>
</evidence>
<dbReference type="PANTHER" id="PTHR38340:SF1">
    <property type="entry name" value="S-LAYER PROTEIN"/>
    <property type="match status" value="1"/>
</dbReference>
<evidence type="ECO:0008006" key="6">
    <source>
        <dbReference type="Google" id="ProtNLM"/>
    </source>
</evidence>
<dbReference type="GO" id="GO:0005576">
    <property type="term" value="C:extracellular region"/>
    <property type="evidence" value="ECO:0007669"/>
    <property type="project" value="UniProtKB-SubCell"/>
</dbReference>
<dbReference type="InterPro" id="IPR011049">
    <property type="entry name" value="Serralysin-like_metalloprot_C"/>
</dbReference>
<accession>A0A8B2NKE0</accession>
<dbReference type="AlphaFoldDB" id="A0A8B2NKE0"/>
<dbReference type="Pfam" id="PF00353">
    <property type="entry name" value="HemolysinCabind"/>
    <property type="match status" value="6"/>
</dbReference>
<organism evidence="4 5">
    <name type="scientific">Acuticoccus sediminis</name>
    <dbReference type="NCBI Taxonomy" id="2184697"/>
    <lineage>
        <taxon>Bacteria</taxon>
        <taxon>Pseudomonadati</taxon>
        <taxon>Pseudomonadota</taxon>
        <taxon>Alphaproteobacteria</taxon>
        <taxon>Hyphomicrobiales</taxon>
        <taxon>Amorphaceae</taxon>
        <taxon>Acuticoccus</taxon>
    </lineage>
</organism>
<evidence type="ECO:0000256" key="2">
    <source>
        <dbReference type="ARBA" id="ARBA00022525"/>
    </source>
</evidence>
<dbReference type="RefSeq" id="WP_111348380.1">
    <property type="nucleotide sequence ID" value="NZ_QHHQ01000004.1"/>
</dbReference>
<keyword evidence="2" id="KW-0964">Secreted</keyword>
<dbReference type="OrthoDB" id="9342475at2"/>
<dbReference type="InterPro" id="IPR001343">
    <property type="entry name" value="Hemolysn_Ca-bd"/>
</dbReference>
<feature type="region of interest" description="Disordered" evidence="3">
    <location>
        <begin position="245"/>
        <end position="268"/>
    </location>
</feature>
<protein>
    <recommendedName>
        <fullName evidence="6">Hemolysin-type calcium-binding repeat-containing protein</fullName>
    </recommendedName>
</protein>
<dbReference type="PANTHER" id="PTHR38340">
    <property type="entry name" value="S-LAYER PROTEIN"/>
    <property type="match status" value="1"/>
</dbReference>
<comment type="caution">
    <text evidence="4">The sequence shown here is derived from an EMBL/GenBank/DDBJ whole genome shotgun (WGS) entry which is preliminary data.</text>
</comment>
<dbReference type="SUPFAM" id="SSF51120">
    <property type="entry name" value="beta-Roll"/>
    <property type="match status" value="2"/>
</dbReference>